<evidence type="ECO:0000313" key="2">
    <source>
        <dbReference type="EMBL" id="KAJ8890645.1"/>
    </source>
</evidence>
<name>A0ABQ9I1W7_9NEOP</name>
<proteinExistence type="predicted"/>
<dbReference type="InterPro" id="IPR058698">
    <property type="entry name" value="CUB_metazoa"/>
</dbReference>
<protein>
    <recommendedName>
        <fullName evidence="1">CUB domain-containing protein</fullName>
    </recommendedName>
</protein>
<feature type="domain" description="CUB" evidence="1">
    <location>
        <begin position="218"/>
        <end position="349"/>
    </location>
</feature>
<evidence type="ECO:0000313" key="3">
    <source>
        <dbReference type="Proteomes" id="UP001159363"/>
    </source>
</evidence>
<dbReference type="PANTHER" id="PTHR33236">
    <property type="entry name" value="INTRAFLAGELLAR TRANSPORT PROTEIN 122 FAMILY PROTEIN-RELATED"/>
    <property type="match status" value="1"/>
</dbReference>
<dbReference type="Proteomes" id="UP001159363">
    <property type="component" value="Chromosome 3"/>
</dbReference>
<accession>A0ABQ9I1W7</accession>
<sequence>MSGLMSALQFLSSIPCASDVAASVARTMATFWAPIHGLQSHSSYGNACIKRGCRCCRLDFDQFSIAGPEPVNHVCSSDQFIVSGGSQVPAVCGVNTGNHMYVDAGVGATNPVTLTMVTSGPSLPRTWKIKVCQIPCNTLYRVPSTSASTVCSVLAGVSDVNRLRFSLIANTEFRYASGRSSARRPRTCRRTTPVVSKDEVDGGGDDAVVGVCSFAANDGCVQYFTGVSGQIKSYNYNTGAGLQLSNQDYTACIRTERNFCGIQYTSCPDTVNNRTQSFTLTGNTRQGPVASSVGTLGPNSCTTDWLIIPCASNVGRVLQPGASTCVDRICGGTFNTEAGSLTPTSVVSEHSEAVPPGVPHEQRGGADGCRQPRLLPQLRAAALHQQPQLKGRRRTALHRAAQRSAATVHLCRLSGTREMTTPVKARLHQAWPYRQEQRLNSG</sequence>
<comment type="caution">
    <text evidence="2">The sequence shown here is derived from an EMBL/GenBank/DDBJ whole genome shotgun (WGS) entry which is preliminary data.</text>
</comment>
<reference evidence="2 3" key="1">
    <citation type="submission" date="2023-02" db="EMBL/GenBank/DDBJ databases">
        <title>LHISI_Scaffold_Assembly.</title>
        <authorList>
            <person name="Stuart O.P."/>
            <person name="Cleave R."/>
            <person name="Magrath M.J.L."/>
            <person name="Mikheyev A.S."/>
        </authorList>
    </citation>
    <scope>NUCLEOTIDE SEQUENCE [LARGE SCALE GENOMIC DNA]</scope>
    <source>
        <strain evidence="2">Daus_M_001</strain>
        <tissue evidence="2">Leg muscle</tissue>
    </source>
</reference>
<dbReference type="Pfam" id="PF26080">
    <property type="entry name" value="CUB_animal"/>
    <property type="match status" value="1"/>
</dbReference>
<gene>
    <name evidence="2" type="ORF">PR048_010154</name>
</gene>
<dbReference type="PANTHER" id="PTHR33236:SF6">
    <property type="entry name" value="CUB DOMAIN-CONTAINING PROTEIN"/>
    <property type="match status" value="1"/>
</dbReference>
<dbReference type="EMBL" id="JARBHB010000003">
    <property type="protein sequence ID" value="KAJ8890645.1"/>
    <property type="molecule type" value="Genomic_DNA"/>
</dbReference>
<evidence type="ECO:0000259" key="1">
    <source>
        <dbReference type="Pfam" id="PF26080"/>
    </source>
</evidence>
<organism evidence="2 3">
    <name type="scientific">Dryococelus australis</name>
    <dbReference type="NCBI Taxonomy" id="614101"/>
    <lineage>
        <taxon>Eukaryota</taxon>
        <taxon>Metazoa</taxon>
        <taxon>Ecdysozoa</taxon>
        <taxon>Arthropoda</taxon>
        <taxon>Hexapoda</taxon>
        <taxon>Insecta</taxon>
        <taxon>Pterygota</taxon>
        <taxon>Neoptera</taxon>
        <taxon>Polyneoptera</taxon>
        <taxon>Phasmatodea</taxon>
        <taxon>Verophasmatodea</taxon>
        <taxon>Anareolatae</taxon>
        <taxon>Phasmatidae</taxon>
        <taxon>Eurycanthinae</taxon>
        <taxon>Dryococelus</taxon>
    </lineage>
</organism>
<keyword evidence="3" id="KW-1185">Reference proteome</keyword>